<comment type="caution">
    <text evidence="6">The sequence shown here is derived from an EMBL/GenBank/DDBJ whole genome shotgun (WGS) entry which is preliminary data.</text>
</comment>
<feature type="region of interest" description="Disordered" evidence="4">
    <location>
        <begin position="948"/>
        <end position="979"/>
    </location>
</feature>
<feature type="coiled-coil region" evidence="3">
    <location>
        <begin position="619"/>
        <end position="735"/>
    </location>
</feature>
<keyword evidence="2 3" id="KW-0175">Coiled coil</keyword>
<dbReference type="GO" id="GO:0005882">
    <property type="term" value="C:intermediate filament"/>
    <property type="evidence" value="ECO:0007669"/>
    <property type="project" value="UniProtKB-KW"/>
</dbReference>
<dbReference type="Pfam" id="PF00932">
    <property type="entry name" value="LTD"/>
    <property type="match status" value="1"/>
</dbReference>
<dbReference type="Gene3D" id="2.60.40.1260">
    <property type="entry name" value="Lamin Tail domain"/>
    <property type="match status" value="1"/>
</dbReference>
<accession>A0AAV2HUI7</accession>
<dbReference type="InterPro" id="IPR036415">
    <property type="entry name" value="Lamin_tail_dom_sf"/>
</dbReference>
<feature type="compositionally biased region" description="Acidic residues" evidence="4">
    <location>
        <begin position="1175"/>
        <end position="1192"/>
    </location>
</feature>
<feature type="region of interest" description="Disordered" evidence="4">
    <location>
        <begin position="181"/>
        <end position="218"/>
    </location>
</feature>
<feature type="region of interest" description="Disordered" evidence="4">
    <location>
        <begin position="137"/>
        <end position="168"/>
    </location>
</feature>
<dbReference type="SUPFAM" id="SSF74853">
    <property type="entry name" value="Lamin A/C globular tail domain"/>
    <property type="match status" value="1"/>
</dbReference>
<feature type="compositionally biased region" description="Polar residues" evidence="4">
    <location>
        <begin position="152"/>
        <end position="166"/>
    </location>
</feature>
<feature type="domain" description="LTD" evidence="5">
    <location>
        <begin position="1034"/>
        <end position="1152"/>
    </location>
</feature>
<evidence type="ECO:0000256" key="2">
    <source>
        <dbReference type="ARBA" id="ARBA00023054"/>
    </source>
</evidence>
<feature type="compositionally biased region" description="Polar residues" evidence="4">
    <location>
        <begin position="959"/>
        <end position="969"/>
    </location>
</feature>
<evidence type="ECO:0000256" key="4">
    <source>
        <dbReference type="SAM" id="MobiDB-lite"/>
    </source>
</evidence>
<evidence type="ECO:0000256" key="1">
    <source>
        <dbReference type="ARBA" id="ARBA00022754"/>
    </source>
</evidence>
<dbReference type="PANTHER" id="PTHR47012:SF3">
    <property type="entry name" value="LAMIN TAIL DOMAIN CONTAINING 1"/>
    <property type="match status" value="1"/>
</dbReference>
<feature type="coiled-coil region" evidence="3">
    <location>
        <begin position="439"/>
        <end position="477"/>
    </location>
</feature>
<reference evidence="6 7" key="1">
    <citation type="submission" date="2024-04" db="EMBL/GenBank/DDBJ databases">
        <authorList>
            <consortium name="Genoscope - CEA"/>
            <person name="William W."/>
        </authorList>
    </citation>
    <scope>NUCLEOTIDE SEQUENCE [LARGE SCALE GENOMIC DNA]</scope>
</reference>
<proteinExistence type="predicted"/>
<dbReference type="InterPro" id="IPR001322">
    <property type="entry name" value="Lamin_tail_dom"/>
</dbReference>
<evidence type="ECO:0000259" key="5">
    <source>
        <dbReference type="PROSITE" id="PS51841"/>
    </source>
</evidence>
<feature type="region of interest" description="Disordered" evidence="4">
    <location>
        <begin position="1351"/>
        <end position="1371"/>
    </location>
</feature>
<keyword evidence="7" id="KW-1185">Reference proteome</keyword>
<evidence type="ECO:0000313" key="7">
    <source>
        <dbReference type="Proteomes" id="UP001497497"/>
    </source>
</evidence>
<feature type="coiled-coil region" evidence="3">
    <location>
        <begin position="506"/>
        <end position="582"/>
    </location>
</feature>
<dbReference type="PANTHER" id="PTHR47012">
    <property type="entry name" value="LAMIN TAIL DOMAIN-CONTAINING PROTEIN 1"/>
    <property type="match status" value="1"/>
</dbReference>
<dbReference type="GO" id="GO:0005737">
    <property type="term" value="C:cytoplasm"/>
    <property type="evidence" value="ECO:0007669"/>
    <property type="project" value="TreeGrafter"/>
</dbReference>
<gene>
    <name evidence="6" type="ORF">GSLYS_00011552001</name>
</gene>
<sequence>MTEFQDCNHSQELEKDDIRNLESNVLTVSQTSVGRAGEIRNIELRNTEPAPISFPAGLTITSEGTAHDSISLNSAGVQFLLNEQFPRNIFLFQVETVKEREAKKRLETSLGTERGQSFVSSVSYIAQLGNSSTTAGLYNNSLGPKSGMPQPSRVSQSPVASKSAQKSVHFDISTGSDNAEIISPSLQGDFNNKEASQVQQSPNSDPSESLYNPDPKLTQTVNPFLPPSHQLNGSVAYQLKTTEVDKDLSPNPDLSVEIQDKKSPSLQFLRDNLCNRLPVVKGRPIYVSSLTPGRLNNFLYANDRELTNYSLSSKDKLAVPSAYTPPPTPESYNKPVGTLNLTRAAGFIPIPTSGVVSKAAVIPSGVIPASGANQAPPAARMNYIGGTADIYSSVLQPSRVQEKEELQRLNDRFSAYVSRVRQLGQQANSIDTSAFLRSTKILEDEIVNLKNLYETELEKLRNEIEAGSHERNSLHIQHNKQQQSIGELQDRLAIEIDNTSKLMDENNILQRKIGNLQADVQDARMASQRPQENVDQLHRSIENLMREVEQWKHRYDHEQVARQEAEDRCQQILQKMEFSEQVQQQQISDYQSRLDSSAATILSLEARVRDLSKVDVSMAEMLKQVRDTAELELRKYQIESEEQYSRNLSALKAQIDNDADALQRFSQEKSELIGSTGELHAKIRNLEGQVSNLQHQKQTLEEAVSLERTRAADNIRQLEKKLRDVQDMLVVKMREVTNARESNIPLKAEIEALNVLLEEEERRLRVPLGIVPASVVQASVPHPPSTSQILSTRSLNALSAALSNHYQPSGSNFQSLADARKAGALRDVSTPAQSLVPVSKSLAPFLDSNKLNQLPSTAGHLDTSSYPTSYVISGQTPSLYPYQPSPPLDTLYIPETLRSTEEGSPAYDSDYGVGEGCDFYTPEYRFPMTGPNYHYEATPSISRVHVGGTPHAVGPIPNRSKSAPTSSDQAAADKEKNENALTTEKNVILIPATLGTGRDYFDEMFKDLKRDTLFPKQRPKSSPLERRAPSSFQDYNVTTSSAIGDLKVLEVSQDGKYVRLINDGPAEIEFGGYMIQQNVGGHPVAVFRFPPHTKFASDSTITVWAAINDSQLHNPPTDFFWKEQQKWGTGPECTTILCRPNGQAVAWTTAAHRVTKDAFVDPPRTSDTNVSFDKEVEDDEVIDGEGRDDDGLTEFSRDMSGAKPEPVYLRREKQQPPSLSASKHPHGHNPGAQVHPHIGQPRPLYFGNDNSTTSRHSRAQSCRPDPIPGQTYCGASGQRMGSAPLRRMGGNQVPQPPTIRGNGTLVNKSAGSIRLASSSPFLSPLQEQTITETPSPFMKPHEKFSAGLTQVKSQHQPDFLPPMPRVTQTTW</sequence>
<dbReference type="InterPro" id="IPR042840">
    <property type="entry name" value="LMNTD1"/>
</dbReference>
<keyword evidence="1" id="KW-0403">Intermediate filament</keyword>
<dbReference type="PROSITE" id="PS51841">
    <property type="entry name" value="LTD"/>
    <property type="match status" value="1"/>
</dbReference>
<dbReference type="Gene3D" id="1.20.5.170">
    <property type="match status" value="1"/>
</dbReference>
<dbReference type="Pfam" id="PF00038">
    <property type="entry name" value="Filament"/>
    <property type="match status" value="1"/>
</dbReference>
<dbReference type="EMBL" id="CAXITT010000270">
    <property type="protein sequence ID" value="CAL1537650.1"/>
    <property type="molecule type" value="Genomic_DNA"/>
</dbReference>
<name>A0AAV2HUI7_LYMST</name>
<evidence type="ECO:0000256" key="3">
    <source>
        <dbReference type="SAM" id="Coils"/>
    </source>
</evidence>
<organism evidence="6 7">
    <name type="scientific">Lymnaea stagnalis</name>
    <name type="common">Great pond snail</name>
    <name type="synonym">Helix stagnalis</name>
    <dbReference type="NCBI Taxonomy" id="6523"/>
    <lineage>
        <taxon>Eukaryota</taxon>
        <taxon>Metazoa</taxon>
        <taxon>Spiralia</taxon>
        <taxon>Lophotrochozoa</taxon>
        <taxon>Mollusca</taxon>
        <taxon>Gastropoda</taxon>
        <taxon>Heterobranchia</taxon>
        <taxon>Euthyneura</taxon>
        <taxon>Panpulmonata</taxon>
        <taxon>Hygrophila</taxon>
        <taxon>Lymnaeoidea</taxon>
        <taxon>Lymnaeidae</taxon>
        <taxon>Lymnaea</taxon>
    </lineage>
</organism>
<dbReference type="InterPro" id="IPR039008">
    <property type="entry name" value="IF_rod_dom"/>
</dbReference>
<dbReference type="GO" id="GO:0005635">
    <property type="term" value="C:nuclear envelope"/>
    <property type="evidence" value="ECO:0007669"/>
    <property type="project" value="TreeGrafter"/>
</dbReference>
<feature type="region of interest" description="Disordered" evidence="4">
    <location>
        <begin position="1160"/>
        <end position="1268"/>
    </location>
</feature>
<evidence type="ECO:0000313" key="6">
    <source>
        <dbReference type="EMBL" id="CAL1537650.1"/>
    </source>
</evidence>
<protein>
    <recommendedName>
        <fullName evidence="5">LTD domain-containing protein</fullName>
    </recommendedName>
</protein>
<dbReference type="Proteomes" id="UP001497497">
    <property type="component" value="Unassembled WGS sequence"/>
</dbReference>
<feature type="compositionally biased region" description="Polar residues" evidence="4">
    <location>
        <begin position="184"/>
        <end position="210"/>
    </location>
</feature>
<dbReference type="SUPFAM" id="SSF64593">
    <property type="entry name" value="Intermediate filament protein, coiled coil region"/>
    <property type="match status" value="1"/>
</dbReference>